<dbReference type="Pfam" id="PF16107">
    <property type="entry name" value="DUF4825"/>
    <property type="match status" value="1"/>
</dbReference>
<proteinExistence type="predicted"/>
<evidence type="ECO:0000259" key="1">
    <source>
        <dbReference type="Pfam" id="PF16107"/>
    </source>
</evidence>
<keyword evidence="3" id="KW-1185">Reference proteome</keyword>
<gene>
    <name evidence="2" type="ORF">ABE28_011880</name>
</gene>
<evidence type="ECO:0000313" key="3">
    <source>
        <dbReference type="Proteomes" id="UP000077926"/>
    </source>
</evidence>
<dbReference type="EMBL" id="CP017080">
    <property type="protein sequence ID" value="AOH55050.1"/>
    <property type="molecule type" value="Genomic_DNA"/>
</dbReference>
<dbReference type="KEGG" id="bmur:ABE28_011880"/>
<accession>A0A1B3XPF6</accession>
<reference evidence="2 3" key="1">
    <citation type="submission" date="2016-08" db="EMBL/GenBank/DDBJ databases">
        <title>Complete genome sequence of Bacillus muralis G25-68, a strain with toxicity to nematodes.</title>
        <authorList>
            <person name="Zheng Z."/>
        </authorList>
    </citation>
    <scope>NUCLEOTIDE SEQUENCE [LARGE SCALE GENOMIC DNA]</scope>
    <source>
        <strain evidence="2 3">G25-68</strain>
    </source>
</reference>
<dbReference type="AlphaFoldDB" id="A0A1B3XPF6"/>
<name>A0A1B3XPF6_9BACI</name>
<dbReference type="Proteomes" id="UP000077926">
    <property type="component" value="Chromosome"/>
</dbReference>
<organism evidence="2 3">
    <name type="scientific">Peribacillus muralis</name>
    <dbReference type="NCBI Taxonomy" id="264697"/>
    <lineage>
        <taxon>Bacteria</taxon>
        <taxon>Bacillati</taxon>
        <taxon>Bacillota</taxon>
        <taxon>Bacilli</taxon>
        <taxon>Bacillales</taxon>
        <taxon>Bacillaceae</taxon>
        <taxon>Peribacillus</taxon>
    </lineage>
</organism>
<feature type="domain" description="DUF4825" evidence="1">
    <location>
        <begin position="2"/>
        <end position="55"/>
    </location>
</feature>
<sequence>MELETNEKLDGMILDYTKEEAAMDDEAIHETIIYIATYIFALMKNADWITFNFGVHMQKVTRKE</sequence>
<dbReference type="InterPro" id="IPR032250">
    <property type="entry name" value="DUF4825"/>
</dbReference>
<evidence type="ECO:0000313" key="2">
    <source>
        <dbReference type="EMBL" id="AOH55050.1"/>
    </source>
</evidence>
<protein>
    <recommendedName>
        <fullName evidence="1">DUF4825 domain-containing protein</fullName>
    </recommendedName>
</protein>